<dbReference type="Proteomes" id="UP000510822">
    <property type="component" value="Chromosome"/>
</dbReference>
<keyword evidence="2" id="KW-1185">Reference proteome</keyword>
<dbReference type="RefSeq" id="WP_180307958.1">
    <property type="nucleotide sequence ID" value="NZ_CP058952.1"/>
</dbReference>
<name>A0A7D5ZCR8_9NEIS</name>
<dbReference type="AlphaFoldDB" id="A0A7D5ZCR8"/>
<reference evidence="1 2" key="1">
    <citation type="journal article" date="2016" name="Int. J. Syst. Evol. Microbiol.">
        <title>Chitinibacter fontanus sp. nov., isolated from a spring.</title>
        <authorList>
            <person name="Sheu S.Y."/>
            <person name="Li Y.S."/>
            <person name="Young C.C."/>
            <person name="Chen W.M."/>
        </authorList>
    </citation>
    <scope>NUCLEOTIDE SEQUENCE [LARGE SCALE GENOMIC DNA]</scope>
    <source>
        <strain evidence="1 2">STM-7</strain>
    </source>
</reference>
<gene>
    <name evidence="1" type="ORF">HZU75_04360</name>
</gene>
<protein>
    <submittedName>
        <fullName evidence="1">Uncharacterized protein</fullName>
    </submittedName>
</protein>
<evidence type="ECO:0000313" key="2">
    <source>
        <dbReference type="Proteomes" id="UP000510822"/>
    </source>
</evidence>
<dbReference type="KEGG" id="cfon:HZU75_04360"/>
<dbReference type="EMBL" id="CP058952">
    <property type="protein sequence ID" value="QLI80824.1"/>
    <property type="molecule type" value="Genomic_DNA"/>
</dbReference>
<evidence type="ECO:0000313" key="1">
    <source>
        <dbReference type="EMBL" id="QLI80824.1"/>
    </source>
</evidence>
<sequence>MITQAQLEQFTASKNDIRTYFRTPFQVNGHVFATNGHIAIVVHKFDGQPRIGEGKNEKTAAARLSKWLKENQFNPANPLPEFNLPPKVTHTCTCCKGELKTKECQHCEGEGDLYTSHGHVRECTVCNRTGRVPHPKDEPETDDTAPCYCCNDGIETEERDPVYIEGQCFSADYIELIQALPNVLFATGITQLSDKPSYDLPAAKFTFDGGEGLLMPRTK</sequence>
<accession>A0A7D5ZCR8</accession>
<organism evidence="1 2">
    <name type="scientific">Chitinibacter fontanus</name>
    <dbReference type="NCBI Taxonomy" id="1737446"/>
    <lineage>
        <taxon>Bacteria</taxon>
        <taxon>Pseudomonadati</taxon>
        <taxon>Pseudomonadota</taxon>
        <taxon>Betaproteobacteria</taxon>
        <taxon>Neisseriales</taxon>
        <taxon>Chitinibacteraceae</taxon>
        <taxon>Chitinibacter</taxon>
    </lineage>
</organism>
<proteinExistence type="predicted"/>